<reference evidence="4 5" key="1">
    <citation type="submission" date="2018-12" db="EMBL/GenBank/DDBJ databases">
        <authorList>
            <consortium name="Pathogen Informatics"/>
        </authorList>
    </citation>
    <scope>NUCLEOTIDE SEQUENCE [LARGE SCALE GENOMIC DNA]</scope>
    <source>
        <strain evidence="4 5">NCTC10485</strain>
    </source>
</reference>
<evidence type="ECO:0000259" key="3">
    <source>
        <dbReference type="Pfam" id="PF11887"/>
    </source>
</evidence>
<sequence>MTTSMRRNPLVVGAAGIVSVLALAIGALQYDKLPFLNQGNDFSGYFSEAGGITTGADVQVSGLKVGSVSGIELDGPRVWVSFRVAPDVHLGDRTEAAIKTQTILGAKVLELTPRGDQPLDGPIPLDRTRAPYDLPDALGDLTTAISGLDTHQLSDSLRVLAQTFQDSPPDLEIAVEGVSRFAETLNKRDDQLRNLLHNANKVTSVLAERTGQVVDLIADSNALLVALRSQSQALDRISGSIAAVAEQISGFISENRQTLRPALEKLNGVLAIVDNRKEDVQESIKLLNSYAMSLGESVSTAPFFSAYIANLLPGQFVQPFVDAAFSDLGLDPSVLLPSERTDPPTGQAATPALPVPFPRTGQGGEPRMTLPDAITGKPGDPRYPYREPPPAPAPGGPPPGPPAETPPALASVPEPTPSPVHVPVPNEVAPSGEETP</sequence>
<feature type="region of interest" description="Disordered" evidence="1">
    <location>
        <begin position="336"/>
        <end position="436"/>
    </location>
</feature>
<dbReference type="Pfam" id="PF11887">
    <property type="entry name" value="Mce4_CUP1"/>
    <property type="match status" value="1"/>
</dbReference>
<dbReference type="SUPFAM" id="SSF58104">
    <property type="entry name" value="Methyl-accepting chemotaxis protein (MCP) signaling domain"/>
    <property type="match status" value="1"/>
</dbReference>
<gene>
    <name evidence="4" type="primary">mce3C_1</name>
    <name evidence="4" type="ORF">NCTC10485_02729</name>
</gene>
<name>A0A3S4RNC5_MYCCI</name>
<evidence type="ECO:0000313" key="5">
    <source>
        <dbReference type="Proteomes" id="UP000282551"/>
    </source>
</evidence>
<feature type="domain" description="Mammalian cell entry C-terminal" evidence="3">
    <location>
        <begin position="122"/>
        <end position="289"/>
    </location>
</feature>
<dbReference type="OrthoDB" id="5241191at2"/>
<dbReference type="InterPro" id="IPR003399">
    <property type="entry name" value="Mce/MlaD"/>
</dbReference>
<feature type="compositionally biased region" description="Pro residues" evidence="1">
    <location>
        <begin position="386"/>
        <end position="405"/>
    </location>
</feature>
<dbReference type="PRINTS" id="PR01782">
    <property type="entry name" value="MCEVIRFACTOR"/>
</dbReference>
<evidence type="ECO:0000259" key="2">
    <source>
        <dbReference type="Pfam" id="PF02470"/>
    </source>
</evidence>
<dbReference type="GO" id="GO:0005576">
    <property type="term" value="C:extracellular region"/>
    <property type="evidence" value="ECO:0007669"/>
    <property type="project" value="TreeGrafter"/>
</dbReference>
<protein>
    <submittedName>
        <fullName evidence="4">MCE-family protein, Mce3C_1</fullName>
    </submittedName>
</protein>
<dbReference type="AlphaFoldDB" id="A0A3S4RNC5"/>
<dbReference type="PANTHER" id="PTHR33371:SF18">
    <property type="entry name" value="MCE-FAMILY PROTEIN MCE3C"/>
    <property type="match status" value="1"/>
</dbReference>
<accession>A0A3S4RNC5</accession>
<dbReference type="RefSeq" id="WP_126334233.1">
    <property type="nucleotide sequence ID" value="NZ_AP022604.1"/>
</dbReference>
<dbReference type="Proteomes" id="UP000282551">
    <property type="component" value="Chromosome"/>
</dbReference>
<dbReference type="Pfam" id="PF02470">
    <property type="entry name" value="MlaD"/>
    <property type="match status" value="1"/>
</dbReference>
<proteinExistence type="predicted"/>
<organism evidence="4 5">
    <name type="scientific">Mycolicibacterium chitae</name>
    <name type="common">Mycobacterium chitae</name>
    <dbReference type="NCBI Taxonomy" id="1792"/>
    <lineage>
        <taxon>Bacteria</taxon>
        <taxon>Bacillati</taxon>
        <taxon>Actinomycetota</taxon>
        <taxon>Actinomycetes</taxon>
        <taxon>Mycobacteriales</taxon>
        <taxon>Mycobacteriaceae</taxon>
        <taxon>Mycolicibacterium</taxon>
    </lineage>
</organism>
<feature type="domain" description="Mce/MlaD" evidence="2">
    <location>
        <begin position="39"/>
        <end position="113"/>
    </location>
</feature>
<evidence type="ECO:0000256" key="1">
    <source>
        <dbReference type="SAM" id="MobiDB-lite"/>
    </source>
</evidence>
<dbReference type="InterPro" id="IPR024516">
    <property type="entry name" value="Mce_C"/>
</dbReference>
<dbReference type="InterPro" id="IPR052336">
    <property type="entry name" value="MlaD_Phospholipid_Transporter"/>
</dbReference>
<dbReference type="NCBIfam" id="TIGR00996">
    <property type="entry name" value="Mtu_fam_mce"/>
    <property type="match status" value="1"/>
</dbReference>
<dbReference type="InterPro" id="IPR005693">
    <property type="entry name" value="Mce"/>
</dbReference>
<evidence type="ECO:0000313" key="4">
    <source>
        <dbReference type="EMBL" id="VEG48435.1"/>
    </source>
</evidence>
<dbReference type="PANTHER" id="PTHR33371">
    <property type="entry name" value="INTERMEMBRANE PHOSPHOLIPID TRANSPORT SYSTEM BINDING PROTEIN MLAD-RELATED"/>
    <property type="match status" value="1"/>
</dbReference>
<keyword evidence="5" id="KW-1185">Reference proteome</keyword>
<dbReference type="EMBL" id="LR134355">
    <property type="protein sequence ID" value="VEG48435.1"/>
    <property type="molecule type" value="Genomic_DNA"/>
</dbReference>